<protein>
    <submittedName>
        <fullName evidence="1">Erm Leader peptide</fullName>
    </submittedName>
</protein>
<reference evidence="1" key="1">
    <citation type="journal article" date="2021" name="Proc. Natl. Acad. Sci. U.S.A.">
        <title>A Catalog of Tens of Thousands of Viruses from Human Metagenomes Reveals Hidden Associations with Chronic Diseases.</title>
        <authorList>
            <person name="Tisza M.J."/>
            <person name="Buck C.B."/>
        </authorList>
    </citation>
    <scope>NUCLEOTIDE SEQUENCE</scope>
    <source>
        <strain evidence="1">Ct9ZF1</strain>
    </source>
</reference>
<name>A0A8S5V874_9VIRU</name>
<accession>A0A8S5V874</accession>
<sequence>MHCKRTILLYQLRSMRMPNYFRIFAINIIHFQKNFSASRKFKIL</sequence>
<proteinExistence type="predicted"/>
<dbReference type="EMBL" id="BK016216">
    <property type="protein sequence ID" value="DAG02843.1"/>
    <property type="molecule type" value="Genomic_DNA"/>
</dbReference>
<evidence type="ECO:0000313" key="1">
    <source>
        <dbReference type="EMBL" id="DAG02843.1"/>
    </source>
</evidence>
<organism evidence="1">
    <name type="scientific">Microviridae sp. ct9ZF1</name>
    <dbReference type="NCBI Taxonomy" id="2824987"/>
    <lineage>
        <taxon>Viruses</taxon>
        <taxon>Monodnaviria</taxon>
        <taxon>Sangervirae</taxon>
        <taxon>Phixviricota</taxon>
        <taxon>Malgrandaviricetes</taxon>
        <taxon>Petitvirales</taxon>
        <taxon>Microviridae</taxon>
    </lineage>
</organism>